<evidence type="ECO:0000313" key="2">
    <source>
        <dbReference type="Proteomes" id="UP000024404"/>
    </source>
</evidence>
<dbReference type="EnsemblMetazoa" id="OVOC7391.1">
    <property type="protein sequence ID" value="OVOC7391.1"/>
    <property type="gene ID" value="WBGene00244200"/>
</dbReference>
<sequence length="41" mass="4793">MAVEGVNLEWDDVKILLSSIAYFLFMIRKETIECPVQVIYD</sequence>
<reference evidence="2" key="1">
    <citation type="submission" date="2013-10" db="EMBL/GenBank/DDBJ databases">
        <title>Genome sequencing of Onchocerca volvulus.</title>
        <authorList>
            <person name="Cotton J."/>
            <person name="Tsai J."/>
            <person name="Stanley E."/>
            <person name="Tracey A."/>
            <person name="Holroyd N."/>
            <person name="Lustigman S."/>
            <person name="Berriman M."/>
        </authorList>
    </citation>
    <scope>NUCLEOTIDE SEQUENCE</scope>
</reference>
<reference evidence="1" key="2">
    <citation type="submission" date="2022-06" db="UniProtKB">
        <authorList>
            <consortium name="EnsemblMetazoa"/>
        </authorList>
    </citation>
    <scope>IDENTIFICATION</scope>
</reference>
<accession>A0A8R1TX70</accession>
<organism evidence="1 2">
    <name type="scientific">Onchocerca volvulus</name>
    <dbReference type="NCBI Taxonomy" id="6282"/>
    <lineage>
        <taxon>Eukaryota</taxon>
        <taxon>Metazoa</taxon>
        <taxon>Ecdysozoa</taxon>
        <taxon>Nematoda</taxon>
        <taxon>Chromadorea</taxon>
        <taxon>Rhabditida</taxon>
        <taxon>Spirurina</taxon>
        <taxon>Spiruromorpha</taxon>
        <taxon>Filarioidea</taxon>
        <taxon>Onchocercidae</taxon>
        <taxon>Onchocerca</taxon>
    </lineage>
</organism>
<name>A0A8R1TX70_ONCVO</name>
<dbReference type="AlphaFoldDB" id="A0A8R1TX70"/>
<dbReference type="Proteomes" id="UP000024404">
    <property type="component" value="Unassembled WGS sequence"/>
</dbReference>
<evidence type="ECO:0000313" key="1">
    <source>
        <dbReference type="EnsemblMetazoa" id="OVOC7391.1"/>
    </source>
</evidence>
<proteinExistence type="predicted"/>
<keyword evidence="2" id="KW-1185">Reference proteome</keyword>
<protein>
    <submittedName>
        <fullName evidence="1">Uncharacterized protein</fullName>
    </submittedName>
</protein>
<dbReference type="EMBL" id="CMVM020000193">
    <property type="status" value="NOT_ANNOTATED_CDS"/>
    <property type="molecule type" value="Genomic_DNA"/>
</dbReference>